<dbReference type="CDD" id="cd00796">
    <property type="entry name" value="INT_Rci_Hp1_C"/>
    <property type="match status" value="1"/>
</dbReference>
<gene>
    <name evidence="5" type="ORF">A7Q00_01755</name>
</gene>
<comment type="caution">
    <text evidence="5">The sequence shown here is derived from an EMBL/GenBank/DDBJ whole genome shotgun (WGS) entry which is preliminary data.</text>
</comment>
<evidence type="ECO:0000256" key="1">
    <source>
        <dbReference type="ARBA" id="ARBA00022908"/>
    </source>
</evidence>
<reference evidence="6" key="1">
    <citation type="submission" date="2016-05" db="EMBL/GenBank/DDBJ databases">
        <title>Draft genome of Corynebacterium afermentans subsp. afermentans LCDC 88199T.</title>
        <authorList>
            <person name="Bernier A.-M."/>
            <person name="Bernard K."/>
        </authorList>
    </citation>
    <scope>NUCLEOTIDE SEQUENCE [LARGE SCALE GENOMIC DNA]</scope>
    <source>
        <strain evidence="6">NML130454</strain>
    </source>
</reference>
<evidence type="ECO:0000313" key="6">
    <source>
        <dbReference type="Proteomes" id="UP000077726"/>
    </source>
</evidence>
<dbReference type="GO" id="GO:0003677">
    <property type="term" value="F:DNA binding"/>
    <property type="evidence" value="ECO:0007669"/>
    <property type="project" value="UniProtKB-KW"/>
</dbReference>
<dbReference type="GO" id="GO:0015074">
    <property type="term" value="P:DNA integration"/>
    <property type="evidence" value="ECO:0007669"/>
    <property type="project" value="UniProtKB-KW"/>
</dbReference>
<feature type="domain" description="Tyr recombinase" evidence="4">
    <location>
        <begin position="162"/>
        <end position="336"/>
    </location>
</feature>
<dbReference type="EMBL" id="LXSQ01000006">
    <property type="protein sequence ID" value="OAM44299.1"/>
    <property type="molecule type" value="Genomic_DNA"/>
</dbReference>
<dbReference type="STRING" id="1795832.A7Q00_01755"/>
<dbReference type="GO" id="GO:0006310">
    <property type="term" value="P:DNA recombination"/>
    <property type="evidence" value="ECO:0007669"/>
    <property type="project" value="UniProtKB-KW"/>
</dbReference>
<dbReference type="PANTHER" id="PTHR30349:SF94">
    <property type="entry name" value="INTEGRASE_RECOMBINASE HI_1414-RELATED"/>
    <property type="match status" value="1"/>
</dbReference>
<dbReference type="Pfam" id="PF00589">
    <property type="entry name" value="Phage_integrase"/>
    <property type="match status" value="1"/>
</dbReference>
<evidence type="ECO:0000256" key="3">
    <source>
        <dbReference type="ARBA" id="ARBA00023172"/>
    </source>
</evidence>
<keyword evidence="3" id="KW-0233">DNA recombination</keyword>
<dbReference type="InterPro" id="IPR011010">
    <property type="entry name" value="DNA_brk_join_enz"/>
</dbReference>
<keyword evidence="1" id="KW-0229">DNA integration</keyword>
<evidence type="ECO:0000256" key="2">
    <source>
        <dbReference type="ARBA" id="ARBA00023125"/>
    </source>
</evidence>
<dbReference type="AlphaFoldDB" id="A0A1B6W0Z6"/>
<dbReference type="SUPFAM" id="SSF56349">
    <property type="entry name" value="DNA breaking-rejoining enzymes"/>
    <property type="match status" value="1"/>
</dbReference>
<dbReference type="OrthoDB" id="662444at2"/>
<keyword evidence="2" id="KW-0238">DNA-binding</keyword>
<dbReference type="InterPro" id="IPR002104">
    <property type="entry name" value="Integrase_catalytic"/>
</dbReference>
<accession>A0A1B6W0Z6</accession>
<name>A0A1B6W0Z6_9NEIS</name>
<dbReference type="InterPro" id="IPR013762">
    <property type="entry name" value="Integrase-like_cat_sf"/>
</dbReference>
<sequence length="336" mass="38522">MASIRKKSNGMWLAQVRRVARDGLPALNRSASFPRKAEAEAWAAKIENEWRTLRFGGAPNVPFADVLERYKNEVSVHKHGWRNETNIINRVLRTPLAEVRLPHLSELQFQAWADERKKEVSTATLRREWVLLSNVLTVASKQWRWLPENFMQRLDKPADGLARTQRVTDEDAAAVAFAGGYTPDCVPSARTQRAAAAFYFALETAMRAGEIVMLTWDCVFYDRRYVHIPLTKNGHPRNVPLSSKAVAILRQMETVRENAFVFNITSGSLDALFRKLKRRSLLENLHFHDARREALTRLAKIYSPMELAKISGHRDLRILLNTYYAPTVEDLAEKLE</sequence>
<organism evidence="5 6">
    <name type="scientific">Eikenella halliae</name>
    <dbReference type="NCBI Taxonomy" id="1795832"/>
    <lineage>
        <taxon>Bacteria</taxon>
        <taxon>Pseudomonadati</taxon>
        <taxon>Pseudomonadota</taxon>
        <taxon>Betaproteobacteria</taxon>
        <taxon>Neisseriales</taxon>
        <taxon>Neisseriaceae</taxon>
        <taxon>Eikenella</taxon>
    </lineage>
</organism>
<dbReference type="Proteomes" id="UP000077726">
    <property type="component" value="Unassembled WGS sequence"/>
</dbReference>
<evidence type="ECO:0000259" key="4">
    <source>
        <dbReference type="PROSITE" id="PS51898"/>
    </source>
</evidence>
<keyword evidence="6" id="KW-1185">Reference proteome</keyword>
<dbReference type="InterPro" id="IPR050090">
    <property type="entry name" value="Tyrosine_recombinase_XerCD"/>
</dbReference>
<dbReference type="PROSITE" id="PS51898">
    <property type="entry name" value="TYR_RECOMBINASE"/>
    <property type="match status" value="1"/>
</dbReference>
<evidence type="ECO:0000313" key="5">
    <source>
        <dbReference type="EMBL" id="OAM44299.1"/>
    </source>
</evidence>
<dbReference type="PANTHER" id="PTHR30349">
    <property type="entry name" value="PHAGE INTEGRASE-RELATED"/>
    <property type="match status" value="1"/>
</dbReference>
<proteinExistence type="predicted"/>
<protein>
    <submittedName>
        <fullName evidence="5">Integrase</fullName>
    </submittedName>
</protein>
<dbReference type="Gene3D" id="1.10.150.130">
    <property type="match status" value="1"/>
</dbReference>
<dbReference type="Gene3D" id="1.10.443.10">
    <property type="entry name" value="Intergrase catalytic core"/>
    <property type="match status" value="1"/>
</dbReference>
<dbReference type="InterPro" id="IPR010998">
    <property type="entry name" value="Integrase_recombinase_N"/>
</dbReference>
<dbReference type="RefSeq" id="WP_064088929.1">
    <property type="nucleotide sequence ID" value="NZ_LXSQ01000006.1"/>
</dbReference>